<feature type="compositionally biased region" description="Basic residues" evidence="7">
    <location>
        <begin position="312"/>
        <end position="322"/>
    </location>
</feature>
<dbReference type="Proteomes" id="UP000305948">
    <property type="component" value="Unassembled WGS sequence"/>
</dbReference>
<reference evidence="9 10" key="1">
    <citation type="journal article" date="2019" name="Nat. Ecol. Evol.">
        <title>Megaphylogeny resolves global patterns of mushroom evolution.</title>
        <authorList>
            <person name="Varga T."/>
            <person name="Krizsan K."/>
            <person name="Foldi C."/>
            <person name="Dima B."/>
            <person name="Sanchez-Garcia M."/>
            <person name="Sanchez-Ramirez S."/>
            <person name="Szollosi G.J."/>
            <person name="Szarkandi J.G."/>
            <person name="Papp V."/>
            <person name="Albert L."/>
            <person name="Andreopoulos W."/>
            <person name="Angelini C."/>
            <person name="Antonin V."/>
            <person name="Barry K.W."/>
            <person name="Bougher N.L."/>
            <person name="Buchanan P."/>
            <person name="Buyck B."/>
            <person name="Bense V."/>
            <person name="Catcheside P."/>
            <person name="Chovatia M."/>
            <person name="Cooper J."/>
            <person name="Damon W."/>
            <person name="Desjardin D."/>
            <person name="Finy P."/>
            <person name="Geml J."/>
            <person name="Haridas S."/>
            <person name="Hughes K."/>
            <person name="Justo A."/>
            <person name="Karasinski D."/>
            <person name="Kautmanova I."/>
            <person name="Kiss B."/>
            <person name="Kocsube S."/>
            <person name="Kotiranta H."/>
            <person name="LaButti K.M."/>
            <person name="Lechner B.E."/>
            <person name="Liimatainen K."/>
            <person name="Lipzen A."/>
            <person name="Lukacs Z."/>
            <person name="Mihaltcheva S."/>
            <person name="Morgado L.N."/>
            <person name="Niskanen T."/>
            <person name="Noordeloos M.E."/>
            <person name="Ohm R.A."/>
            <person name="Ortiz-Santana B."/>
            <person name="Ovrebo C."/>
            <person name="Racz N."/>
            <person name="Riley R."/>
            <person name="Savchenko A."/>
            <person name="Shiryaev A."/>
            <person name="Soop K."/>
            <person name="Spirin V."/>
            <person name="Szebenyi C."/>
            <person name="Tomsovsky M."/>
            <person name="Tulloss R.E."/>
            <person name="Uehling J."/>
            <person name="Grigoriev I.V."/>
            <person name="Vagvolgyi C."/>
            <person name="Papp T."/>
            <person name="Martin F.M."/>
            <person name="Miettinen O."/>
            <person name="Hibbett D.S."/>
            <person name="Nagy L.G."/>
        </authorList>
    </citation>
    <scope>NUCLEOTIDE SEQUENCE [LARGE SCALE GENOMIC DNA]</scope>
    <source>
        <strain evidence="9 10">OMC1185</strain>
    </source>
</reference>
<evidence type="ECO:0000313" key="9">
    <source>
        <dbReference type="EMBL" id="TFK56956.1"/>
    </source>
</evidence>
<keyword evidence="6 8" id="KW-0472">Membrane</keyword>
<dbReference type="GO" id="GO:0005789">
    <property type="term" value="C:endoplasmic reticulum membrane"/>
    <property type="evidence" value="ECO:0007669"/>
    <property type="project" value="UniProtKB-SubCell"/>
</dbReference>
<dbReference type="OrthoDB" id="3990054at2759"/>
<protein>
    <recommendedName>
        <fullName evidence="11">Adipose-regulatory protein-domain-containing protein</fullName>
    </recommendedName>
</protein>
<dbReference type="EMBL" id="ML213503">
    <property type="protein sequence ID" value="TFK56956.1"/>
    <property type="molecule type" value="Genomic_DNA"/>
</dbReference>
<dbReference type="Pfam" id="PF06775">
    <property type="entry name" value="Seipin"/>
    <property type="match status" value="1"/>
</dbReference>
<evidence type="ECO:0000256" key="8">
    <source>
        <dbReference type="SAM" id="Phobius"/>
    </source>
</evidence>
<keyword evidence="10" id="KW-1185">Reference proteome</keyword>
<dbReference type="GO" id="GO:0006629">
    <property type="term" value="P:lipid metabolic process"/>
    <property type="evidence" value="ECO:0007669"/>
    <property type="project" value="UniProtKB-KW"/>
</dbReference>
<evidence type="ECO:0000256" key="6">
    <source>
        <dbReference type="ARBA" id="ARBA00023136"/>
    </source>
</evidence>
<feature type="transmembrane region" description="Helical" evidence="8">
    <location>
        <begin position="251"/>
        <end position="279"/>
    </location>
</feature>
<proteinExistence type="predicted"/>
<feature type="compositionally biased region" description="Basic residues" evidence="7">
    <location>
        <begin position="9"/>
        <end position="20"/>
    </location>
</feature>
<keyword evidence="4 8" id="KW-1133">Transmembrane helix</keyword>
<evidence type="ECO:0000256" key="2">
    <source>
        <dbReference type="ARBA" id="ARBA00022692"/>
    </source>
</evidence>
<evidence type="ECO:0008006" key="11">
    <source>
        <dbReference type="Google" id="ProtNLM"/>
    </source>
</evidence>
<comment type="subcellular location">
    <subcellularLocation>
        <location evidence="1">Endoplasmic reticulum membrane</location>
        <topology evidence="1">Multi-pass membrane protein</topology>
    </subcellularLocation>
</comment>
<dbReference type="AlphaFoldDB" id="A0A5C3NKF9"/>
<feature type="region of interest" description="Disordered" evidence="7">
    <location>
        <begin position="1"/>
        <end position="27"/>
    </location>
</feature>
<feature type="transmembrane region" description="Helical" evidence="8">
    <location>
        <begin position="62"/>
        <end position="88"/>
    </location>
</feature>
<evidence type="ECO:0000256" key="5">
    <source>
        <dbReference type="ARBA" id="ARBA00023098"/>
    </source>
</evidence>
<evidence type="ECO:0000256" key="4">
    <source>
        <dbReference type="ARBA" id="ARBA00022989"/>
    </source>
</evidence>
<evidence type="ECO:0000256" key="3">
    <source>
        <dbReference type="ARBA" id="ARBA00022824"/>
    </source>
</evidence>
<gene>
    <name evidence="9" type="ORF">OE88DRAFT_1803584</name>
</gene>
<dbReference type="GO" id="GO:0140042">
    <property type="term" value="P:lipid droplet formation"/>
    <property type="evidence" value="ECO:0007669"/>
    <property type="project" value="UniProtKB-ARBA"/>
</dbReference>
<keyword evidence="5" id="KW-0443">Lipid metabolism</keyword>
<dbReference type="PANTHER" id="PTHR21212">
    <property type="entry name" value="BERNARDINELLI-SEIP CONGENITAL LIPODYSTROPHY 2 HOMOLOG BSCL2 PROTEIN"/>
    <property type="match status" value="1"/>
</dbReference>
<keyword evidence="3" id="KW-0256">Endoplasmic reticulum</keyword>
<evidence type="ECO:0000256" key="7">
    <source>
        <dbReference type="SAM" id="MobiDB-lite"/>
    </source>
</evidence>
<dbReference type="CDD" id="cd23995">
    <property type="entry name" value="Seipin_BSCL2_like"/>
    <property type="match status" value="1"/>
</dbReference>
<dbReference type="InterPro" id="IPR009617">
    <property type="entry name" value="Seipin"/>
</dbReference>
<accession>A0A5C3NKF9</accession>
<dbReference type="STRING" id="5364.A0A5C3NKF9"/>
<dbReference type="PANTHER" id="PTHR21212:SF0">
    <property type="entry name" value="SEIPIN"/>
    <property type="match status" value="1"/>
</dbReference>
<feature type="region of interest" description="Disordered" evidence="7">
    <location>
        <begin position="286"/>
        <end position="367"/>
    </location>
</feature>
<evidence type="ECO:0000256" key="1">
    <source>
        <dbReference type="ARBA" id="ARBA00004477"/>
    </source>
</evidence>
<organism evidence="9 10">
    <name type="scientific">Heliocybe sulcata</name>
    <dbReference type="NCBI Taxonomy" id="5364"/>
    <lineage>
        <taxon>Eukaryota</taxon>
        <taxon>Fungi</taxon>
        <taxon>Dikarya</taxon>
        <taxon>Basidiomycota</taxon>
        <taxon>Agaricomycotina</taxon>
        <taxon>Agaricomycetes</taxon>
        <taxon>Gloeophyllales</taxon>
        <taxon>Gloeophyllaceae</taxon>
        <taxon>Heliocybe</taxon>
    </lineage>
</organism>
<keyword evidence="2 8" id="KW-0812">Transmembrane</keyword>
<name>A0A5C3NKF9_9AGAM</name>
<sequence>MSTSADRGPRRRRSQPKIRIKREESPGIPEQSFTSRLLHVPVEIFFDLLSTTLRLLHPLVPYFIPLFIAAFVFPILVLFSVSAGWYVWKNVAVGWETQLYLQYGDGPVPYAEAYLPALVPAQPYDISLHLTVPASESNYALGNFMSSLTLTTPANQTLAYVRRPALVLPPSSRLPLPIPFFSADPTTTSVHLHLLSSYVSGTRNVLAKVELGRKDAWKSIGKGEGRELTVMSASLRGVVVHKGVRGLVSRYPVISASIASSIFLIASFAAFAACMLPLLASVRYDEPSSEGASKPAGLPAPATVLPEDEKPPRRRKSTRRSGSRAGRAQETTGVPESAMPPANDGASTPLRRRRSRLSDSGVLSESE</sequence>
<evidence type="ECO:0000313" key="10">
    <source>
        <dbReference type="Proteomes" id="UP000305948"/>
    </source>
</evidence>